<dbReference type="EMBL" id="SMGD01000011">
    <property type="protein sequence ID" value="TCK58618.1"/>
    <property type="molecule type" value="Genomic_DNA"/>
</dbReference>
<evidence type="ECO:0000313" key="2">
    <source>
        <dbReference type="EMBL" id="TCK58618.1"/>
    </source>
</evidence>
<evidence type="ECO:0000313" key="3">
    <source>
        <dbReference type="Proteomes" id="UP000295565"/>
    </source>
</evidence>
<dbReference type="AlphaFoldDB" id="A0A4R1K3E8"/>
<dbReference type="OrthoDB" id="6691870at2"/>
<keyword evidence="3" id="KW-1185">Reference proteome</keyword>
<protein>
    <recommendedName>
        <fullName evidence="4">DUF3108 domain-containing protein</fullName>
    </recommendedName>
</protein>
<comment type="caution">
    <text evidence="2">The sequence shown here is derived from an EMBL/GenBank/DDBJ whole genome shotgun (WGS) entry which is preliminary data.</text>
</comment>
<keyword evidence="1" id="KW-0732">Signal</keyword>
<sequence>MFKKLLMALLLLSFAGSVVAKSDPLVGRYQLINQMETVSVLVLKPDHSFKWGMIVGSADLKAHGTWSVDHDVLQLKTPEPPPLSGSPKFTPFSENDMKRVRQIPSNFWQVAVMVKKVGGVPDIAVVVETASHKRYKATTEHNGIARVFKPKGGQLARVGLRWVNDSAGYHWFDVPAIQAAKNTAAFWVQDPKWAAKQPFEKLTFTIEGDLLISNAEQMTYRKVQAQ</sequence>
<evidence type="ECO:0008006" key="4">
    <source>
        <dbReference type="Google" id="ProtNLM"/>
    </source>
</evidence>
<reference evidence="2 3" key="1">
    <citation type="submission" date="2019-03" db="EMBL/GenBank/DDBJ databases">
        <title>Genomic Encyclopedia of Type Strains, Phase IV (KMG-IV): sequencing the most valuable type-strain genomes for metagenomic binning, comparative biology and taxonomic classification.</title>
        <authorList>
            <person name="Goeker M."/>
        </authorList>
    </citation>
    <scope>NUCLEOTIDE SEQUENCE [LARGE SCALE GENOMIC DNA]</scope>
    <source>
        <strain evidence="2 3">DSM 18577</strain>
    </source>
</reference>
<dbReference type="Proteomes" id="UP000295565">
    <property type="component" value="Unassembled WGS sequence"/>
</dbReference>
<evidence type="ECO:0000256" key="1">
    <source>
        <dbReference type="SAM" id="SignalP"/>
    </source>
</evidence>
<accession>A0A4R1K3E8</accession>
<gene>
    <name evidence="2" type="ORF">EV690_0749</name>
</gene>
<dbReference type="RefSeq" id="WP_131911582.1">
    <property type="nucleotide sequence ID" value="NZ_OU594967.1"/>
</dbReference>
<feature type="chain" id="PRO_5020188419" description="DUF3108 domain-containing protein" evidence="1">
    <location>
        <begin position="21"/>
        <end position="226"/>
    </location>
</feature>
<feature type="signal peptide" evidence="1">
    <location>
        <begin position="1"/>
        <end position="20"/>
    </location>
</feature>
<name>A0A4R1K3E8_9GAMM</name>
<organism evidence="2 3">
    <name type="scientific">Celerinatantimonas diazotrophica</name>
    <dbReference type="NCBI Taxonomy" id="412034"/>
    <lineage>
        <taxon>Bacteria</taxon>
        <taxon>Pseudomonadati</taxon>
        <taxon>Pseudomonadota</taxon>
        <taxon>Gammaproteobacteria</taxon>
        <taxon>Celerinatantimonadaceae</taxon>
        <taxon>Celerinatantimonas</taxon>
    </lineage>
</organism>
<proteinExistence type="predicted"/>